<reference evidence="3" key="1">
    <citation type="journal article" date="2021" name="Mol. Ecol. Resour.">
        <title>Apolygus lucorum genome provides insights into omnivorousness and mesophyll feeding.</title>
        <authorList>
            <person name="Liu Y."/>
            <person name="Liu H."/>
            <person name="Wang H."/>
            <person name="Huang T."/>
            <person name="Liu B."/>
            <person name="Yang B."/>
            <person name="Yin L."/>
            <person name="Li B."/>
            <person name="Zhang Y."/>
            <person name="Zhang S."/>
            <person name="Jiang F."/>
            <person name="Zhang X."/>
            <person name="Ren Y."/>
            <person name="Wang B."/>
            <person name="Wang S."/>
            <person name="Lu Y."/>
            <person name="Wu K."/>
            <person name="Fan W."/>
            <person name="Wang G."/>
        </authorList>
    </citation>
    <scope>NUCLEOTIDE SEQUENCE</scope>
    <source>
        <strain evidence="3">12Hb</strain>
    </source>
</reference>
<evidence type="ECO:0000259" key="2">
    <source>
        <dbReference type="Pfam" id="PF05225"/>
    </source>
</evidence>
<dbReference type="Gene3D" id="1.10.10.60">
    <property type="entry name" value="Homeodomain-like"/>
    <property type="match status" value="1"/>
</dbReference>
<evidence type="ECO:0000313" key="3">
    <source>
        <dbReference type="EMBL" id="KAF6216268.1"/>
    </source>
</evidence>
<feature type="domain" description="HTH psq-type" evidence="2">
    <location>
        <begin position="114"/>
        <end position="155"/>
    </location>
</feature>
<sequence>MNHVFMKPFDGTNFGTWSYRMKLHLEKNKVLTALDEADAKTKQDEAWKTIDVAARDHIVKSLEDRIIDVIKDQKTARDIFGALERVYAKKGLAAQDMPRTYKRKVGSRRYKDYDEEKLQKCLSSIRSSQMSHREATKYYNIPRRTILNKPKENHMKKPGKQPIFSNAEETVFVDCIAKMSDYGFPLTEFDLRMIIKDYLQQKGRTLEQMSDGDDANLEMTAVTNPRSILKPTVKKIGQHCVVKYDGDFYPGVILSVDQDTAKVSTMAKGLKSWKWPEKVDILDYKWEDVMGNIEEPGCISKTRKL</sequence>
<evidence type="ECO:0000256" key="1">
    <source>
        <dbReference type="ARBA" id="ARBA00004123"/>
    </source>
</evidence>
<evidence type="ECO:0000313" key="4">
    <source>
        <dbReference type="Proteomes" id="UP000466442"/>
    </source>
</evidence>
<proteinExistence type="predicted"/>
<gene>
    <name evidence="3" type="ORF">GE061_000608</name>
</gene>
<comment type="subcellular location">
    <subcellularLocation>
        <location evidence="1">Nucleus</location>
    </subcellularLocation>
</comment>
<dbReference type="InterPro" id="IPR007889">
    <property type="entry name" value="HTH_Psq"/>
</dbReference>
<comment type="caution">
    <text evidence="3">The sequence shown here is derived from an EMBL/GenBank/DDBJ whole genome shotgun (WGS) entry which is preliminary data.</text>
</comment>
<dbReference type="GO" id="GO:0003677">
    <property type="term" value="F:DNA binding"/>
    <property type="evidence" value="ECO:0007669"/>
    <property type="project" value="InterPro"/>
</dbReference>
<name>A0A8S9Y6X2_APOLU</name>
<keyword evidence="4" id="KW-1185">Reference proteome</keyword>
<organism evidence="3 4">
    <name type="scientific">Apolygus lucorum</name>
    <name type="common">Small green plant bug</name>
    <name type="synonym">Lygocoris lucorum</name>
    <dbReference type="NCBI Taxonomy" id="248454"/>
    <lineage>
        <taxon>Eukaryota</taxon>
        <taxon>Metazoa</taxon>
        <taxon>Ecdysozoa</taxon>
        <taxon>Arthropoda</taxon>
        <taxon>Hexapoda</taxon>
        <taxon>Insecta</taxon>
        <taxon>Pterygota</taxon>
        <taxon>Neoptera</taxon>
        <taxon>Paraneoptera</taxon>
        <taxon>Hemiptera</taxon>
        <taxon>Heteroptera</taxon>
        <taxon>Panheteroptera</taxon>
        <taxon>Cimicomorpha</taxon>
        <taxon>Miridae</taxon>
        <taxon>Mirini</taxon>
        <taxon>Apolygus</taxon>
    </lineage>
</organism>
<dbReference type="SUPFAM" id="SSF46689">
    <property type="entry name" value="Homeodomain-like"/>
    <property type="match status" value="1"/>
</dbReference>
<dbReference type="OrthoDB" id="6622415at2759"/>
<dbReference type="AlphaFoldDB" id="A0A8S9Y6X2"/>
<dbReference type="Proteomes" id="UP000466442">
    <property type="component" value="Linkage Group LG1"/>
</dbReference>
<accession>A0A8S9Y6X2</accession>
<protein>
    <recommendedName>
        <fullName evidence="2">HTH psq-type domain-containing protein</fullName>
    </recommendedName>
</protein>
<dbReference type="Pfam" id="PF14223">
    <property type="entry name" value="Retrotran_gag_2"/>
    <property type="match status" value="1"/>
</dbReference>
<dbReference type="InterPro" id="IPR009057">
    <property type="entry name" value="Homeodomain-like_sf"/>
</dbReference>
<dbReference type="GO" id="GO:0005634">
    <property type="term" value="C:nucleus"/>
    <property type="evidence" value="ECO:0007669"/>
    <property type="project" value="UniProtKB-SubCell"/>
</dbReference>
<dbReference type="EMBL" id="WIXP02000001">
    <property type="protein sequence ID" value="KAF6216268.1"/>
    <property type="molecule type" value="Genomic_DNA"/>
</dbReference>
<dbReference type="Pfam" id="PF05225">
    <property type="entry name" value="HTH_psq"/>
    <property type="match status" value="1"/>
</dbReference>